<feature type="region of interest" description="Disordered" evidence="1">
    <location>
        <begin position="1"/>
        <end position="23"/>
    </location>
</feature>
<dbReference type="Gene3D" id="3.90.79.10">
    <property type="entry name" value="Nucleoside Triphosphate Pyrophosphohydrolase"/>
    <property type="match status" value="1"/>
</dbReference>
<feature type="compositionally biased region" description="Basic and acidic residues" evidence="1">
    <location>
        <begin position="331"/>
        <end position="352"/>
    </location>
</feature>
<gene>
    <name evidence="3" type="ORF">RHTO0S_11e00826g</name>
</gene>
<sequence>MTALAPLPTPATSAQPAPTNDVNLSSLEEALRTTLADATDRTKDELRRLTSYRAPAATIEYPKPKLAAVLLLLHLNPRGELSVTLTTRSKKLRSHPGETALPGGRWEEGDGEGGVWTALREANEEIGLPLPPRSSVPSFPSTCPSSSSSSTEGTPPHLLYLTTLPAFTSRTLLVVLPVVYLLLEPPSSADKWLDETLRVNEDEVDAVFHLPLRSFLMRDPPSSDKSNPHQTRSRPPPGTEFLQHSSQDFTWLLSLPYRLHSFSHPHPLVTPSAVTGLTADIVLETAISAAPPGPGEEEVGFERSAEGQMKWSEIVREAVRIHEEEEGGAGKGERVLGGRVGRREGDERTSAT</sequence>
<dbReference type="InterPro" id="IPR045121">
    <property type="entry name" value="CoAse"/>
</dbReference>
<evidence type="ECO:0000313" key="3">
    <source>
        <dbReference type="EMBL" id="CDR45494.1"/>
    </source>
</evidence>
<dbReference type="PANTHER" id="PTHR12992">
    <property type="entry name" value="NUDIX HYDROLASE"/>
    <property type="match status" value="1"/>
</dbReference>
<dbReference type="OrthoDB" id="10260614at2759"/>
<dbReference type="SUPFAM" id="SSF55811">
    <property type="entry name" value="Nudix"/>
    <property type="match status" value="1"/>
</dbReference>
<organism evidence="3">
    <name type="scientific">Rhodotorula toruloides</name>
    <name type="common">Yeast</name>
    <name type="synonym">Rhodosporidium toruloides</name>
    <dbReference type="NCBI Taxonomy" id="5286"/>
    <lineage>
        <taxon>Eukaryota</taxon>
        <taxon>Fungi</taxon>
        <taxon>Dikarya</taxon>
        <taxon>Basidiomycota</taxon>
        <taxon>Pucciniomycotina</taxon>
        <taxon>Microbotryomycetes</taxon>
        <taxon>Sporidiobolales</taxon>
        <taxon>Sporidiobolaceae</taxon>
        <taxon>Rhodotorula</taxon>
    </lineage>
</organism>
<dbReference type="GO" id="GO:0015938">
    <property type="term" value="P:coenzyme A catabolic process"/>
    <property type="evidence" value="ECO:0007669"/>
    <property type="project" value="TreeGrafter"/>
</dbReference>
<accession>A0A061BEX2</accession>
<dbReference type="EMBL" id="LK052946">
    <property type="protein sequence ID" value="CDR45494.1"/>
    <property type="molecule type" value="Genomic_DNA"/>
</dbReference>
<dbReference type="PANTHER" id="PTHR12992:SF45">
    <property type="entry name" value="NUDIX HYDROLASE DOMAIN-CONTAINING PROTEIN"/>
    <property type="match status" value="1"/>
</dbReference>
<feature type="region of interest" description="Disordered" evidence="1">
    <location>
        <begin position="218"/>
        <end position="241"/>
    </location>
</feature>
<name>A0A061BEX2_RHOTO</name>
<evidence type="ECO:0000256" key="1">
    <source>
        <dbReference type="SAM" id="MobiDB-lite"/>
    </source>
</evidence>
<feature type="region of interest" description="Disordered" evidence="1">
    <location>
        <begin position="322"/>
        <end position="352"/>
    </location>
</feature>
<dbReference type="InterPro" id="IPR000086">
    <property type="entry name" value="NUDIX_hydrolase_dom"/>
</dbReference>
<feature type="domain" description="Nudix hydrolase" evidence="2">
    <location>
        <begin position="64"/>
        <end position="232"/>
    </location>
</feature>
<dbReference type="Pfam" id="PF00293">
    <property type="entry name" value="NUDIX"/>
    <property type="match status" value="1"/>
</dbReference>
<feature type="region of interest" description="Disordered" evidence="1">
    <location>
        <begin position="129"/>
        <end position="155"/>
    </location>
</feature>
<proteinExistence type="predicted"/>
<feature type="compositionally biased region" description="Low complexity" evidence="1">
    <location>
        <begin position="135"/>
        <end position="155"/>
    </location>
</feature>
<protein>
    <submittedName>
        <fullName evidence="3">RHTO0S11e00826g1_1</fullName>
    </submittedName>
</protein>
<reference evidence="3" key="1">
    <citation type="journal article" date="2014" name="Genome Announc.">
        <title>Draft genome sequence of Rhodosporidium toruloides CECT1137, an oleaginous yeast of biotechnological interest.</title>
        <authorList>
            <person name="Morin N."/>
            <person name="Calcas X."/>
            <person name="Devillers H."/>
            <person name="Durrens P."/>
            <person name="Sherman D.J."/>
            <person name="Nicaud J.-M."/>
            <person name="Neuveglise C."/>
        </authorList>
    </citation>
    <scope>NUCLEOTIDE SEQUENCE</scope>
    <source>
        <strain evidence="3">CECT1137</strain>
    </source>
</reference>
<dbReference type="AlphaFoldDB" id="A0A061BEX2"/>
<evidence type="ECO:0000259" key="2">
    <source>
        <dbReference type="PROSITE" id="PS51462"/>
    </source>
</evidence>
<dbReference type="PROSITE" id="PS51462">
    <property type="entry name" value="NUDIX"/>
    <property type="match status" value="1"/>
</dbReference>
<dbReference type="InterPro" id="IPR015797">
    <property type="entry name" value="NUDIX_hydrolase-like_dom_sf"/>
</dbReference>
<dbReference type="GO" id="GO:0010945">
    <property type="term" value="F:coenzyme A diphosphatase activity"/>
    <property type="evidence" value="ECO:0007669"/>
    <property type="project" value="InterPro"/>
</dbReference>
<feature type="compositionally biased region" description="Low complexity" evidence="1">
    <location>
        <begin position="1"/>
        <end position="19"/>
    </location>
</feature>
<feature type="region of interest" description="Disordered" evidence="1">
    <location>
        <begin position="92"/>
        <end position="111"/>
    </location>
</feature>